<proteinExistence type="predicted"/>
<dbReference type="EMBL" id="LRQV01000001">
    <property type="protein sequence ID" value="KXK63965.1"/>
    <property type="molecule type" value="Genomic_DNA"/>
</dbReference>
<keyword evidence="2" id="KW-1185">Reference proteome</keyword>
<evidence type="ECO:0008006" key="3">
    <source>
        <dbReference type="Google" id="ProtNLM"/>
    </source>
</evidence>
<sequence>MAPTGAGPVVVLARSTGATGTLPGPVEPAGADGPVPPARHPGCATAPELVHRVLGSVLAHLPPDGRTGVALVFAADAYCAWAADRYAGRCRDTSRRLRPSDSIRLETAELLRTFDAGAGWPGDAVILAGADAHGPAARAAVAALSRVRSPLVHCELRAAAPDRTPAPARVGAPAGTVRATDDRAAAGDGAPDFVATATLWGRQP</sequence>
<dbReference type="AlphaFoldDB" id="A0A136PZV5"/>
<gene>
    <name evidence="1" type="ORF">AWW66_00535</name>
</gene>
<protein>
    <recommendedName>
        <fullName evidence="3">Beta-ketoacyl synthase N-terminal domain-containing protein</fullName>
    </recommendedName>
</protein>
<evidence type="ECO:0000313" key="2">
    <source>
        <dbReference type="Proteomes" id="UP000070620"/>
    </source>
</evidence>
<reference evidence="1 2" key="1">
    <citation type="submission" date="2016-01" db="EMBL/GenBank/DDBJ databases">
        <title>Whole genome sequence and analysis of Micromonospora rosaria DSM 803, which can produce antibacterial substance rosamicin.</title>
        <authorList>
            <person name="Yang H."/>
            <person name="He X."/>
            <person name="Zhu D."/>
        </authorList>
    </citation>
    <scope>NUCLEOTIDE SEQUENCE [LARGE SCALE GENOMIC DNA]</scope>
    <source>
        <strain evidence="1 2">DSM 803</strain>
    </source>
</reference>
<evidence type="ECO:0000313" key="1">
    <source>
        <dbReference type="EMBL" id="KXK63965.1"/>
    </source>
</evidence>
<organism evidence="1 2">
    <name type="scientific">Micromonospora rosaria</name>
    <dbReference type="NCBI Taxonomy" id="47874"/>
    <lineage>
        <taxon>Bacteria</taxon>
        <taxon>Bacillati</taxon>
        <taxon>Actinomycetota</taxon>
        <taxon>Actinomycetes</taxon>
        <taxon>Micromonosporales</taxon>
        <taxon>Micromonosporaceae</taxon>
        <taxon>Micromonospora</taxon>
    </lineage>
</organism>
<name>A0A136PZV5_9ACTN</name>
<accession>A0A136PZV5</accession>
<comment type="caution">
    <text evidence="1">The sequence shown here is derived from an EMBL/GenBank/DDBJ whole genome shotgun (WGS) entry which is preliminary data.</text>
</comment>
<dbReference type="Proteomes" id="UP000070620">
    <property type="component" value="Unassembled WGS sequence"/>
</dbReference>